<reference evidence="1 2" key="1">
    <citation type="submission" date="2016-10" db="EMBL/GenBank/DDBJ databases">
        <authorList>
            <person name="de Groot N.N."/>
        </authorList>
    </citation>
    <scope>NUCLEOTIDE SEQUENCE [LARGE SCALE GENOMIC DNA]</scope>
    <source>
        <strain evidence="1 2">DSM 25186</strain>
    </source>
</reference>
<dbReference type="STRING" id="1075417.SAMN05421823_107176"/>
<proteinExistence type="predicted"/>
<protein>
    <submittedName>
        <fullName evidence="1">Uncharacterized protein</fullName>
    </submittedName>
</protein>
<dbReference type="AlphaFoldDB" id="A0A1G9LVQ8"/>
<gene>
    <name evidence="1" type="ORF">SAMN05421823_107176</name>
</gene>
<dbReference type="EMBL" id="FNFO01000007">
    <property type="protein sequence ID" value="SDL65791.1"/>
    <property type="molecule type" value="Genomic_DNA"/>
</dbReference>
<accession>A0A1G9LVQ8</accession>
<name>A0A1G9LVQ8_9BACT</name>
<keyword evidence="2" id="KW-1185">Reference proteome</keyword>
<dbReference type="Proteomes" id="UP000198510">
    <property type="component" value="Unassembled WGS sequence"/>
</dbReference>
<evidence type="ECO:0000313" key="2">
    <source>
        <dbReference type="Proteomes" id="UP000198510"/>
    </source>
</evidence>
<sequence>MTAALTSNRWSRQYSARKAANLLKMKWFYVNTCRLFPLNN</sequence>
<organism evidence="1 2">
    <name type="scientific">Catalinimonas alkaloidigena</name>
    <dbReference type="NCBI Taxonomy" id="1075417"/>
    <lineage>
        <taxon>Bacteria</taxon>
        <taxon>Pseudomonadati</taxon>
        <taxon>Bacteroidota</taxon>
        <taxon>Cytophagia</taxon>
        <taxon>Cytophagales</taxon>
        <taxon>Catalimonadaceae</taxon>
        <taxon>Catalinimonas</taxon>
    </lineage>
</organism>
<evidence type="ECO:0000313" key="1">
    <source>
        <dbReference type="EMBL" id="SDL65791.1"/>
    </source>
</evidence>